<feature type="domain" description="FHA" evidence="18">
    <location>
        <begin position="758"/>
        <end position="809"/>
    </location>
</feature>
<dbReference type="CTD" id="100145032"/>
<feature type="region of interest" description="Disordered" evidence="17">
    <location>
        <begin position="920"/>
        <end position="949"/>
    </location>
</feature>
<dbReference type="PROSITE" id="PS50006">
    <property type="entry name" value="FHA_DOMAIN"/>
    <property type="match status" value="1"/>
</dbReference>
<evidence type="ECO:0000256" key="6">
    <source>
        <dbReference type="ARBA" id="ARBA00022701"/>
    </source>
</evidence>
<dbReference type="CDD" id="cd22707">
    <property type="entry name" value="FHA_KIF14"/>
    <property type="match status" value="1"/>
</dbReference>
<evidence type="ECO:0000259" key="18">
    <source>
        <dbReference type="PROSITE" id="PS50006"/>
    </source>
</evidence>
<evidence type="ECO:0000313" key="22">
    <source>
        <dbReference type="RefSeq" id="XP_002938797.1"/>
    </source>
</evidence>
<dbReference type="GeneID" id="100145032"/>
<keyword evidence="9 16" id="KW-0175">Coiled coil</keyword>
<dbReference type="Ensembl" id="ENSXETT00000081235">
    <property type="protein sequence ID" value="ENSXETP00000096668"/>
    <property type="gene ID" value="ENSXETG00000011461"/>
</dbReference>
<dbReference type="GO" id="GO:0003777">
    <property type="term" value="F:microtubule motor activity"/>
    <property type="evidence" value="ECO:0007669"/>
    <property type="project" value="InterPro"/>
</dbReference>
<evidence type="ECO:0000256" key="11">
    <source>
        <dbReference type="ARBA" id="ARBA00023212"/>
    </source>
</evidence>
<evidence type="ECO:0000256" key="3">
    <source>
        <dbReference type="ARBA" id="ARBA00004214"/>
    </source>
</evidence>
<dbReference type="Gene3D" id="3.40.850.10">
    <property type="entry name" value="Kinesin motor domain"/>
    <property type="match status" value="1"/>
</dbReference>
<comment type="subcellular location">
    <subcellularLocation>
        <location evidence="2">Cytoplasm</location>
        <location evidence="2">Cytoskeleton</location>
        <location evidence="2">Spindle</location>
    </subcellularLocation>
    <subcellularLocation>
        <location evidence="3">Midbody</location>
    </subcellularLocation>
    <subcellularLocation>
        <location evidence="1">Nucleus</location>
    </subcellularLocation>
</comment>
<evidence type="ECO:0000256" key="12">
    <source>
        <dbReference type="ARBA" id="ARBA00023242"/>
    </source>
</evidence>
<evidence type="ECO:0000256" key="7">
    <source>
        <dbReference type="ARBA" id="ARBA00022741"/>
    </source>
</evidence>
<evidence type="ECO:0000256" key="10">
    <source>
        <dbReference type="ARBA" id="ARBA00023175"/>
    </source>
</evidence>
<evidence type="ECO:0000256" key="17">
    <source>
        <dbReference type="SAM" id="MobiDB-lite"/>
    </source>
</evidence>
<dbReference type="InterPro" id="IPR056523">
    <property type="entry name" value="4HB_KIF14"/>
</dbReference>
<evidence type="ECO:0000256" key="5">
    <source>
        <dbReference type="ARBA" id="ARBA00022553"/>
    </source>
</evidence>
<dbReference type="FunFam" id="3.40.850.10:FF:000042">
    <property type="entry name" value="Kinesin family member 14"/>
    <property type="match status" value="1"/>
</dbReference>
<dbReference type="GO" id="GO:0005819">
    <property type="term" value="C:spindle"/>
    <property type="evidence" value="ECO:0007669"/>
    <property type="project" value="UniProtKB-SubCell"/>
</dbReference>
<evidence type="ECO:0000313" key="21">
    <source>
        <dbReference type="Proteomes" id="UP000008143"/>
    </source>
</evidence>
<dbReference type="Pfam" id="PF16183">
    <property type="entry name" value="Kinesin_assoc"/>
    <property type="match status" value="1"/>
</dbReference>
<evidence type="ECO:0000256" key="2">
    <source>
        <dbReference type="ARBA" id="ARBA00004186"/>
    </source>
</evidence>
<feature type="domain" description="Kinesin motor" evidence="19">
    <location>
        <begin position="290"/>
        <end position="634"/>
    </location>
</feature>
<dbReference type="InterPro" id="IPR000253">
    <property type="entry name" value="FHA_dom"/>
</dbReference>
<dbReference type="PROSITE" id="PS50067">
    <property type="entry name" value="KINESIN_MOTOR_2"/>
    <property type="match status" value="1"/>
</dbReference>
<keyword evidence="4" id="KW-0963">Cytoplasm</keyword>
<dbReference type="GO" id="GO:0005524">
    <property type="term" value="F:ATP binding"/>
    <property type="evidence" value="ECO:0007669"/>
    <property type="project" value="UniProtKB-UniRule"/>
</dbReference>
<dbReference type="FunFam" id="2.60.200.20:FF:000020">
    <property type="entry name" value="Kinesin family member 14"/>
    <property type="match status" value="1"/>
</dbReference>
<dbReference type="GO" id="GO:0008017">
    <property type="term" value="F:microtubule binding"/>
    <property type="evidence" value="ECO:0007669"/>
    <property type="project" value="InterPro"/>
</dbReference>
<comment type="similarity">
    <text evidence="15">Belongs to the TRAFAC class myosin-kinesin ATPase superfamily. Kinesin family.</text>
</comment>
<evidence type="ECO:0000256" key="1">
    <source>
        <dbReference type="ARBA" id="ARBA00004123"/>
    </source>
</evidence>
<sequence length="1547" mass="173268">MCETPASVAHKIDDAECHFLSPIYGDSDAEGEKTLPFTPEVSKTLSMCSMASSQIPFDSTSLSERDVELMVPSSEQNLVKVPSEENVSKKLHVFGTMVSKAFFPNKWKGVDETCQKKQSTKPCSSAMRKSSGQKRILSSDIDVACPVMTKVERTNQKCGPLAKETGSKLAKSRLPLSLKKYATVNPGKDDKEVEPRKSICNISTKILNLQECDRSGLQSNSQKAKTISLAAKESNTVEGLVISRPECEVTNKDAPKVFECSSEVNMLPVQKRSLAVSRPLADCGNQENTAVTVAVRVRPLNERELSSGYKCVMFVLGQTIQIQHPQTNQHLSFQYDFCFWSLEPGDSSYASQEVVYNQIAQPLLQGVFQGYNMCLFAYGQTGSGKSYTMMGFNEEAGIIPRFCEELFQNVGCTGQEEVKYNVEMSYFEIYNEKIHDLLTSPKDQALNKVALKVREHPTFGPYVAGLSTYVIASFADVQTWLELGNKQRATAATGMNEKSSRSHSVFILSVSQTMRELLEGEVHDHTRTSRVNLVDLAGSERCNSAQTSGVRLKEGASINKSLLTLGKVISALSEMSEVKKRSFIPYRDSLLTWLLRESLGGNSKTAMIATVSPATVNLEESLSTLRYASQARNIINVARVNEDSTAALIRELKAEIDKLKAAQQCVQGVDQETYDASLHEIQSLRERLFIQEKELTETQKSWEEKLELAKQQKEEEAKELQKAGVCFKVDNMLPNLVNLNEDPQLSEVLLYIIKKGQTMVGKQHPGSDHEIQLTGALIAENHCLINNKAGQVSLTPLPDAETFINGNLVRNPIVLHHGDRVILGGNHYFRFNHPTEVDSVRRSVMPHTNQEGPRDFEFAKNELIEAQTQRIENEIEDARLQAQTDMMKELQAAKEMAQMELTQQKNLYENRIRQLERELEEELERKRSIKRSLKESRPATGRDHLPPSGLYSQGVEMGIKHSKFMQVLELEKETLVSQVEKMQQQGKKSISAEKQAQWTALQLSIALQEANTISKSMNKHTVFSRYDLPVLSGEEQAVYVRVTNTKLGISTMWSQGKFEEKLVCMRELYQGSFEGNADDLFYDPTDTWEAESKQPSPKRTRNSLSRQTSGLLLGKVPTDVAVSSATFSSVCKQLVISEAELLGKEKDFPGLILQLLTHLHEVWTSTNDVLLGYEQLEFGDLAVQPHLIKVSTAFSRMTTSAQFLDAYPEHPVPCPQRQLLDELKKLGGSIAFLLHGCECDITSMIKSSKKQINQSVTAIAARLGQLSVSQRLNFSRGPEEKCGMEHTELISQKITETFIGAVEESIGSQIDFHLKEVISLEEQCQKVSAESHKLAEDLRKSLLPVGNCLKNFLNKIKWFWAQYQTLKAEKTEDAQDPAIHELYYFYSTIAYHLTSLTGAWKQLSHKGLQFIAERGVDFTTMRTDLEVFSKNAPLLAKAFYSLYQDTADQHPGYDLSLVTKDFGTAVHELHSSARDLLRLVEVLGGVNCFSSGMFLPPNNRQLPGGSKADLGFHIWGRSRDSVRVAVAKWNHEALLREKINLERKRTV</sequence>
<keyword evidence="21" id="KW-1185">Reference proteome</keyword>
<dbReference type="GO" id="GO:0030496">
    <property type="term" value="C:midbody"/>
    <property type="evidence" value="ECO:0007669"/>
    <property type="project" value="UniProtKB-SubCell"/>
</dbReference>
<gene>
    <name evidence="20 22 23 24" type="primary">kif14l</name>
</gene>
<keyword evidence="8 15" id="KW-0067">ATP-binding</keyword>
<feature type="coiled-coil region" evidence="16">
    <location>
        <begin position="642"/>
        <end position="723"/>
    </location>
</feature>
<dbReference type="SUPFAM" id="SSF52540">
    <property type="entry name" value="P-loop containing nucleoside triphosphate hydrolases"/>
    <property type="match status" value="1"/>
</dbReference>
<dbReference type="InterPro" id="IPR027417">
    <property type="entry name" value="P-loop_NTPase"/>
</dbReference>
<evidence type="ECO:0000259" key="19">
    <source>
        <dbReference type="PROSITE" id="PS50067"/>
    </source>
</evidence>
<dbReference type="GO" id="GO:0043066">
    <property type="term" value="P:negative regulation of apoptotic process"/>
    <property type="evidence" value="ECO:0007669"/>
    <property type="project" value="UniProtKB-ARBA"/>
</dbReference>
<reference evidence="20" key="2">
    <citation type="submission" date="2020-05" db="UniProtKB">
        <authorList>
            <consortium name="Ensembl"/>
        </authorList>
    </citation>
    <scope>IDENTIFICATION</scope>
</reference>
<accession>A0A6I8SEJ0</accession>
<proteinExistence type="inferred from homology"/>
<dbReference type="Pfam" id="PF23313">
    <property type="entry name" value="4HB_KIF14"/>
    <property type="match status" value="1"/>
</dbReference>
<accession>A0A6I8QKQ8</accession>
<name>A0A6I8QKQ8_XENTR</name>
<keyword evidence="7 15" id="KW-0547">Nucleotide-binding</keyword>
<protein>
    <recommendedName>
        <fullName evidence="14">Kinesin-like protein KIF14</fullName>
    </recommendedName>
</protein>
<evidence type="ECO:0000256" key="8">
    <source>
        <dbReference type="ARBA" id="ARBA00022840"/>
    </source>
</evidence>
<dbReference type="SMART" id="SM00129">
    <property type="entry name" value="KISc"/>
    <property type="match status" value="1"/>
</dbReference>
<dbReference type="SUPFAM" id="SSF49879">
    <property type="entry name" value="SMAD/FHA domain"/>
    <property type="match status" value="1"/>
</dbReference>
<evidence type="ECO:0000313" key="23">
    <source>
        <dbReference type="RefSeq" id="XP_031747355.1"/>
    </source>
</evidence>
<feature type="binding site" evidence="15">
    <location>
        <begin position="379"/>
        <end position="386"/>
    </location>
    <ligand>
        <name>ATP</name>
        <dbReference type="ChEBI" id="CHEBI:30616"/>
    </ligand>
</feature>
<keyword evidence="6" id="KW-0493">Microtubule</keyword>
<dbReference type="AGR" id="Xenbase:XB-GENE-5889659"/>
<evidence type="ECO:0000256" key="13">
    <source>
        <dbReference type="ARBA" id="ARBA00064520"/>
    </source>
</evidence>
<keyword evidence="10 15" id="KW-0505">Motor protein</keyword>
<dbReference type="PANTHER" id="PTHR47117:SF3">
    <property type="entry name" value="KINESIN FAMILY MEMBER 14-LIKE"/>
    <property type="match status" value="1"/>
</dbReference>
<evidence type="ECO:0000256" key="4">
    <source>
        <dbReference type="ARBA" id="ARBA00022490"/>
    </source>
</evidence>
<dbReference type="PRINTS" id="PR00380">
    <property type="entry name" value="KINESINHEAVY"/>
</dbReference>
<dbReference type="Ensembl" id="ENSXETT00000096492">
    <property type="protein sequence ID" value="ENSXETP00000069924"/>
    <property type="gene ID" value="ENSXETG00000011461"/>
</dbReference>
<comment type="subunit">
    <text evidence="13">Directly interacts with PRC1 within a complex also containing KIF4A, KIF20A and KIF23; targets to the central spindle. Directly interacts with CIT depending on the activation state of the kinase (stronger interaction with the kinase-dead form); targets to the midbody. Interacts with ARRB2; the interaction is detected in the nucleus upon OR1D2 stimulation. Interacts with AKT1; the interaction is detected in the plasma membrane upon INS stimulation and promotes AKT1 phosphorylation. Interacts with SVIL; at midbody during cytokinesis. Interacts with RADIL (via PDZ domain); recruits RADIL to the microtubule network restricting RADIL from interaction with activated RAP1A.</text>
</comment>
<keyword evidence="11" id="KW-0206">Cytoskeleton</keyword>
<dbReference type="CDD" id="cd01365">
    <property type="entry name" value="KISc_KIF1A_KIF1B"/>
    <property type="match status" value="1"/>
</dbReference>
<reference evidence="22" key="3">
    <citation type="submission" date="2023-09" db="UniProtKB">
        <authorList>
            <consortium name="RefSeq"/>
        </authorList>
    </citation>
    <scope>IDENTIFICATION</scope>
    <source>
        <strain evidence="22 23">Nigerian</strain>
        <tissue evidence="22 23">Liver and blood</tissue>
    </source>
</reference>
<dbReference type="Gene3D" id="2.60.200.20">
    <property type="match status" value="1"/>
</dbReference>
<evidence type="ECO:0000313" key="20">
    <source>
        <dbReference type="Ensembl" id="ENSXETP00000069924"/>
    </source>
</evidence>
<evidence type="ECO:0000256" key="14">
    <source>
        <dbReference type="ARBA" id="ARBA00073220"/>
    </source>
</evidence>
<dbReference type="Pfam" id="PF00498">
    <property type="entry name" value="FHA"/>
    <property type="match status" value="1"/>
</dbReference>
<dbReference type="Proteomes" id="UP000008143">
    <property type="component" value="Chromosome 8"/>
</dbReference>
<feature type="compositionally biased region" description="Basic and acidic residues" evidence="17">
    <location>
        <begin position="932"/>
        <end position="945"/>
    </location>
</feature>
<evidence type="ECO:0000256" key="9">
    <source>
        <dbReference type="ARBA" id="ARBA00023054"/>
    </source>
</evidence>
<dbReference type="GeneTree" id="ENSGT00940000156834"/>
<dbReference type="InterPro" id="IPR008984">
    <property type="entry name" value="SMAD_FHA_dom_sf"/>
</dbReference>
<organism evidence="20">
    <name type="scientific">Xenopus tropicalis</name>
    <name type="common">Western clawed frog</name>
    <name type="synonym">Silurana tropicalis</name>
    <dbReference type="NCBI Taxonomy" id="8364"/>
    <lineage>
        <taxon>Eukaryota</taxon>
        <taxon>Metazoa</taxon>
        <taxon>Chordata</taxon>
        <taxon>Craniata</taxon>
        <taxon>Vertebrata</taxon>
        <taxon>Euteleostomi</taxon>
        <taxon>Amphibia</taxon>
        <taxon>Batrachia</taxon>
        <taxon>Anura</taxon>
        <taxon>Pipoidea</taxon>
        <taxon>Pipidae</taxon>
        <taxon>Xenopodinae</taxon>
        <taxon>Xenopus</taxon>
        <taxon>Silurana</taxon>
    </lineage>
</organism>
<dbReference type="InterPro" id="IPR019821">
    <property type="entry name" value="Kinesin_motor_CS"/>
</dbReference>
<evidence type="ECO:0000256" key="15">
    <source>
        <dbReference type="PROSITE-ProRule" id="PRU00283"/>
    </source>
</evidence>
<reference evidence="20" key="1">
    <citation type="journal article" date="2010" name="Science">
        <title>The genome of the Western clawed frog Xenopus tropicalis.</title>
        <authorList>
            <person name="Hellsten U."/>
            <person name="Harland R.M."/>
            <person name="Gilchrist M.J."/>
            <person name="Hendrix D."/>
            <person name="Jurka J."/>
            <person name="Kapitonov V."/>
            <person name="Ovcharenko I."/>
            <person name="Putnam N.H."/>
            <person name="Shu S."/>
            <person name="Taher L."/>
            <person name="Blitz I.L."/>
            <person name="Blumberg B."/>
            <person name="Dichmann D.S."/>
            <person name="Dubchak I."/>
            <person name="Amaya E."/>
            <person name="Detter J.C."/>
            <person name="Fletcher R."/>
            <person name="Gerhard D.S."/>
            <person name="Goodstein D."/>
            <person name="Graves T."/>
            <person name="Grigoriev I.V."/>
            <person name="Grimwood J."/>
            <person name="Kawashima T."/>
            <person name="Lindquist E."/>
            <person name="Lucas S.M."/>
            <person name="Mead P.E."/>
            <person name="Mitros T."/>
            <person name="Ogino H."/>
            <person name="Ohta Y."/>
            <person name="Poliakov A.V."/>
            <person name="Pollet N."/>
            <person name="Robert J."/>
            <person name="Salamov A."/>
            <person name="Sater A.K."/>
            <person name="Schmutz J."/>
            <person name="Terry A."/>
            <person name="Vize P.D."/>
            <person name="Warren W.C."/>
            <person name="Wells D."/>
            <person name="Wills A."/>
            <person name="Wilson R.K."/>
            <person name="Zimmerman L.B."/>
            <person name="Zorn A.M."/>
            <person name="Grainger R."/>
            <person name="Grammer T."/>
            <person name="Khokha M.K."/>
            <person name="Richardson P.M."/>
            <person name="Rokhsar D.S."/>
        </authorList>
    </citation>
    <scope>NUCLEOTIDE SEQUENCE [LARGE SCALE GENOMIC DNA]</scope>
    <source>
        <strain evidence="20">Nigerian</strain>
    </source>
</reference>
<dbReference type="RefSeq" id="XP_002938797.1">
    <property type="nucleotide sequence ID" value="XM_002938751.5"/>
</dbReference>
<dbReference type="InterPro" id="IPR036961">
    <property type="entry name" value="Kinesin_motor_dom_sf"/>
</dbReference>
<dbReference type="GO" id="GO:0005634">
    <property type="term" value="C:nucleus"/>
    <property type="evidence" value="ECO:0007669"/>
    <property type="project" value="UniProtKB-SubCell"/>
</dbReference>
<dbReference type="GO" id="GO:0005874">
    <property type="term" value="C:microtubule"/>
    <property type="evidence" value="ECO:0007669"/>
    <property type="project" value="UniProtKB-KW"/>
</dbReference>
<dbReference type="KEGG" id="xtr:100145032"/>
<dbReference type="Pfam" id="PF00225">
    <property type="entry name" value="Kinesin"/>
    <property type="match status" value="1"/>
</dbReference>
<dbReference type="InterPro" id="IPR032405">
    <property type="entry name" value="Kinesin_assoc"/>
</dbReference>
<dbReference type="InterPro" id="IPR001752">
    <property type="entry name" value="Kinesin_motor_dom"/>
</dbReference>
<dbReference type="Xenbase" id="XB-GENE-5889659">
    <property type="gene designation" value="kif14l"/>
</dbReference>
<accession>A0A6I8QR31</accession>
<keyword evidence="5" id="KW-0597">Phosphoprotein</keyword>
<dbReference type="OrthoDB" id="3176171at2759"/>
<dbReference type="PANTHER" id="PTHR47117">
    <property type="entry name" value="STAR-RELATED LIPID TRANSFER PROTEIN 9"/>
    <property type="match status" value="1"/>
</dbReference>
<dbReference type="GO" id="GO:0007018">
    <property type="term" value="P:microtubule-based movement"/>
    <property type="evidence" value="ECO:0007669"/>
    <property type="project" value="InterPro"/>
</dbReference>
<evidence type="ECO:0000313" key="24">
    <source>
        <dbReference type="Xenbase" id="XB-GENE-5889659"/>
    </source>
</evidence>
<dbReference type="Ensembl" id="ENSXETT00000092637">
    <property type="protein sequence ID" value="ENSXETP00000071725"/>
    <property type="gene ID" value="ENSXETG00000011461"/>
</dbReference>
<dbReference type="PROSITE" id="PS00411">
    <property type="entry name" value="KINESIN_MOTOR_1"/>
    <property type="match status" value="1"/>
</dbReference>
<keyword evidence="12" id="KW-0539">Nucleus</keyword>
<evidence type="ECO:0000256" key="16">
    <source>
        <dbReference type="SAM" id="Coils"/>
    </source>
</evidence>
<dbReference type="RefSeq" id="XP_031747355.1">
    <property type="nucleotide sequence ID" value="XM_031891495.1"/>
</dbReference>
<dbReference type="OMA" id="INMARIN"/>
<dbReference type="Bgee" id="ENSXETG00000011461">
    <property type="expression patterns" value="Expressed in ovary and 7 other cell types or tissues"/>
</dbReference>